<dbReference type="GO" id="GO:0008270">
    <property type="term" value="F:zinc ion binding"/>
    <property type="evidence" value="ECO:0007669"/>
    <property type="project" value="UniProtKB-KW"/>
</dbReference>
<evidence type="ECO:0000313" key="8">
    <source>
        <dbReference type="Proteomes" id="UP000566819"/>
    </source>
</evidence>
<dbReference type="InterPro" id="IPR050731">
    <property type="entry name" value="HRD1_E3_ubiq-ligases"/>
</dbReference>
<dbReference type="AlphaFoldDB" id="A0A8H4R852"/>
<evidence type="ECO:0000256" key="3">
    <source>
        <dbReference type="ARBA" id="ARBA00022833"/>
    </source>
</evidence>
<evidence type="ECO:0000259" key="6">
    <source>
        <dbReference type="PROSITE" id="PS50089"/>
    </source>
</evidence>
<dbReference type="CDD" id="cd16448">
    <property type="entry name" value="RING-H2"/>
    <property type="match status" value="1"/>
</dbReference>
<keyword evidence="8" id="KW-1185">Reference proteome</keyword>
<organism evidence="7 8">
    <name type="scientific">Cudoniella acicularis</name>
    <dbReference type="NCBI Taxonomy" id="354080"/>
    <lineage>
        <taxon>Eukaryota</taxon>
        <taxon>Fungi</taxon>
        <taxon>Dikarya</taxon>
        <taxon>Ascomycota</taxon>
        <taxon>Pezizomycotina</taxon>
        <taxon>Leotiomycetes</taxon>
        <taxon>Helotiales</taxon>
        <taxon>Tricladiaceae</taxon>
        <taxon>Cudoniella</taxon>
    </lineage>
</organism>
<feature type="domain" description="RING-type" evidence="6">
    <location>
        <begin position="187"/>
        <end position="237"/>
    </location>
</feature>
<dbReference type="SUPFAM" id="SSF57850">
    <property type="entry name" value="RING/U-box"/>
    <property type="match status" value="1"/>
</dbReference>
<feature type="compositionally biased region" description="Polar residues" evidence="5">
    <location>
        <begin position="475"/>
        <end position="487"/>
    </location>
</feature>
<evidence type="ECO:0000313" key="7">
    <source>
        <dbReference type="EMBL" id="KAF4625205.1"/>
    </source>
</evidence>
<dbReference type="GO" id="GO:0012505">
    <property type="term" value="C:endomembrane system"/>
    <property type="evidence" value="ECO:0007669"/>
    <property type="project" value="TreeGrafter"/>
</dbReference>
<evidence type="ECO:0000256" key="2">
    <source>
        <dbReference type="ARBA" id="ARBA00022771"/>
    </source>
</evidence>
<feature type="compositionally biased region" description="Low complexity" evidence="5">
    <location>
        <begin position="465"/>
        <end position="474"/>
    </location>
</feature>
<accession>A0A8H4R852</accession>
<feature type="compositionally biased region" description="Polar residues" evidence="5">
    <location>
        <begin position="345"/>
        <end position="357"/>
    </location>
</feature>
<keyword evidence="1" id="KW-0479">Metal-binding</keyword>
<dbReference type="SMART" id="SM00184">
    <property type="entry name" value="RING"/>
    <property type="match status" value="1"/>
</dbReference>
<feature type="region of interest" description="Disordered" evidence="5">
    <location>
        <begin position="425"/>
        <end position="488"/>
    </location>
</feature>
<dbReference type="GO" id="GO:0061630">
    <property type="term" value="F:ubiquitin protein ligase activity"/>
    <property type="evidence" value="ECO:0007669"/>
    <property type="project" value="TreeGrafter"/>
</dbReference>
<proteinExistence type="predicted"/>
<evidence type="ECO:0000256" key="5">
    <source>
        <dbReference type="SAM" id="MobiDB-lite"/>
    </source>
</evidence>
<comment type="caution">
    <text evidence="7">The sequence shown here is derived from an EMBL/GenBank/DDBJ whole genome shotgun (WGS) entry which is preliminary data.</text>
</comment>
<dbReference type="PROSITE" id="PS50089">
    <property type="entry name" value="ZF_RING_2"/>
    <property type="match status" value="1"/>
</dbReference>
<protein>
    <recommendedName>
        <fullName evidence="6">RING-type domain-containing protein</fullName>
    </recommendedName>
</protein>
<feature type="compositionally biased region" description="Low complexity" evidence="5">
    <location>
        <begin position="363"/>
        <end position="377"/>
    </location>
</feature>
<feature type="region of interest" description="Disordered" evidence="5">
    <location>
        <begin position="324"/>
        <end position="400"/>
    </location>
</feature>
<dbReference type="UniPathway" id="UPA00143"/>
<evidence type="ECO:0000256" key="1">
    <source>
        <dbReference type="ARBA" id="ARBA00022723"/>
    </source>
</evidence>
<dbReference type="GO" id="GO:0043161">
    <property type="term" value="P:proteasome-mediated ubiquitin-dependent protein catabolic process"/>
    <property type="evidence" value="ECO:0007669"/>
    <property type="project" value="TreeGrafter"/>
</dbReference>
<dbReference type="Pfam" id="PF13639">
    <property type="entry name" value="zf-RING_2"/>
    <property type="match status" value="1"/>
</dbReference>
<dbReference type="InterPro" id="IPR001841">
    <property type="entry name" value="Znf_RING"/>
</dbReference>
<dbReference type="Proteomes" id="UP000566819">
    <property type="component" value="Unassembled WGS sequence"/>
</dbReference>
<reference evidence="7 8" key="1">
    <citation type="submission" date="2020-03" db="EMBL/GenBank/DDBJ databases">
        <title>Draft Genome Sequence of Cudoniella acicularis.</title>
        <authorList>
            <person name="Buettner E."/>
            <person name="Kellner H."/>
        </authorList>
    </citation>
    <scope>NUCLEOTIDE SEQUENCE [LARGE SCALE GENOMIC DNA]</scope>
    <source>
        <strain evidence="7 8">DSM 108380</strain>
    </source>
</reference>
<keyword evidence="3" id="KW-0862">Zinc</keyword>
<evidence type="ECO:0000256" key="4">
    <source>
        <dbReference type="PROSITE-ProRule" id="PRU00175"/>
    </source>
</evidence>
<name>A0A8H4R852_9HELO</name>
<sequence>MAYTGMPCNHYVTFYHTCHHARSEYKHNQETCRLPPPRLTESDHSHSFCIILSNLSHDMKPEDPATHNGIPVACPKCRWFPCQVMEPVVKYSYGRCPECTVNRPPRGRTTALLRILRQVWWELADRFKTIWVNSYFHPRRAARRAEWLARWANFHRSSSLLLYHPEDRTGFLYEIPLSSIPEDSRDCSICQDEMVTDDIARLPCGHLFHFACVKKWFGGPELPRGQAGNHNTCPMCRRAYSLMRTPSWDDPVWGAEHQAPNRGRNWRTQTHGYVPFNRNIWEQHMTYEQGENRRFNEYQDLQNAIREVDEMDRGDPGLRYITESEIEEDPPSTTRGRHTLRSEQIIDSSARYSTQPWTPWVPPTSTNTSSAPSNPAAQGQAFNIPATNPLGASATSSKQTRSFNEPSRFWESYFGITPSVFISNDTQGRQNGLSRSGGSSFGTLSSSPAGKNTQGWQIGPPRPAGSPSGTPSSSFAGNDTQDQQQGPQRMALESPLPFMTLSFNNLYISNFYVHHSCSCPDCNKAGEHH</sequence>
<dbReference type="EMBL" id="JAAMPI010001438">
    <property type="protein sequence ID" value="KAF4625205.1"/>
    <property type="molecule type" value="Genomic_DNA"/>
</dbReference>
<dbReference type="InterPro" id="IPR013083">
    <property type="entry name" value="Znf_RING/FYVE/PHD"/>
</dbReference>
<keyword evidence="2 4" id="KW-0863">Zinc-finger</keyword>
<dbReference type="Gene3D" id="3.30.40.10">
    <property type="entry name" value="Zinc/RING finger domain, C3HC4 (zinc finger)"/>
    <property type="match status" value="1"/>
</dbReference>
<dbReference type="GO" id="GO:0016567">
    <property type="term" value="P:protein ubiquitination"/>
    <property type="evidence" value="ECO:0007669"/>
    <property type="project" value="UniProtKB-UniPathway"/>
</dbReference>
<dbReference type="PANTHER" id="PTHR22763">
    <property type="entry name" value="RING ZINC FINGER PROTEIN"/>
    <property type="match status" value="1"/>
</dbReference>
<feature type="compositionally biased region" description="Low complexity" evidence="5">
    <location>
        <begin position="432"/>
        <end position="447"/>
    </location>
</feature>
<gene>
    <name evidence="7" type="ORF">G7Y89_g12964</name>
</gene>
<dbReference type="OrthoDB" id="8062037at2759"/>